<keyword evidence="1" id="KW-1133">Transmembrane helix</keyword>
<feature type="transmembrane region" description="Helical" evidence="1">
    <location>
        <begin position="12"/>
        <end position="30"/>
    </location>
</feature>
<evidence type="ECO:0000313" key="3">
    <source>
        <dbReference type="Proteomes" id="UP000273966"/>
    </source>
</evidence>
<protein>
    <submittedName>
        <fullName evidence="2">Uncharacterized protein</fullName>
    </submittedName>
</protein>
<evidence type="ECO:0000313" key="2">
    <source>
        <dbReference type="EMBL" id="RSI27948.1"/>
    </source>
</evidence>
<organism evidence="2 3">
    <name type="scientific">Streptococcus sanguinis</name>
    <dbReference type="NCBI Taxonomy" id="1305"/>
    <lineage>
        <taxon>Bacteria</taxon>
        <taxon>Bacillati</taxon>
        <taxon>Bacillota</taxon>
        <taxon>Bacilli</taxon>
        <taxon>Lactobacillales</taxon>
        <taxon>Streptococcaceae</taxon>
        <taxon>Streptococcus</taxon>
    </lineage>
</organism>
<dbReference type="EMBL" id="RJMT01000020">
    <property type="protein sequence ID" value="RSI27948.1"/>
    <property type="molecule type" value="Genomic_DNA"/>
</dbReference>
<name>A0AB74DG86_STRSA</name>
<dbReference type="NCBIfam" id="NF040686">
    <property type="entry name" value="TcpD_dom"/>
    <property type="match status" value="1"/>
</dbReference>
<keyword evidence="1" id="KW-0472">Membrane</keyword>
<proteinExistence type="predicted"/>
<gene>
    <name evidence="2" type="ORF">D8879_11370</name>
</gene>
<sequence>MKEFVKIILDNFLAWLCIGGAIGVAVFIYLSSRSTGKIIGIIVVGFLLAYCCWNPETVMNKFNELIDLAARFIKFAG</sequence>
<dbReference type="Proteomes" id="UP000273966">
    <property type="component" value="Unassembled WGS sequence"/>
</dbReference>
<keyword evidence="1" id="KW-0812">Transmembrane</keyword>
<evidence type="ECO:0000256" key="1">
    <source>
        <dbReference type="SAM" id="Phobius"/>
    </source>
</evidence>
<dbReference type="RefSeq" id="WP_125378753.1">
    <property type="nucleotide sequence ID" value="NZ_CP071419.1"/>
</dbReference>
<feature type="transmembrane region" description="Helical" evidence="1">
    <location>
        <begin position="36"/>
        <end position="53"/>
    </location>
</feature>
<accession>A0AB74DG86</accession>
<comment type="caution">
    <text evidence="2">The sequence shown here is derived from an EMBL/GenBank/DDBJ whole genome shotgun (WGS) entry which is preliminary data.</text>
</comment>
<dbReference type="InterPro" id="IPR049746">
    <property type="entry name" value="TcpD-like_C"/>
</dbReference>
<reference evidence="2 3" key="1">
    <citation type="submission" date="2018-11" db="EMBL/GenBank/DDBJ databases">
        <title>Species Designations Belie Phenotypic and Genotypic Heterogeneity in Oral Streptococci.</title>
        <authorList>
            <person name="Velsko I."/>
        </authorList>
    </citation>
    <scope>NUCLEOTIDE SEQUENCE [LARGE SCALE GENOMIC DNA]</scope>
    <source>
        <strain evidence="2 3">BCC16</strain>
    </source>
</reference>
<dbReference type="AlphaFoldDB" id="A0AB74DG86"/>